<proteinExistence type="inferred from homology"/>
<feature type="signal peptide" evidence="2">
    <location>
        <begin position="1"/>
        <end position="27"/>
    </location>
</feature>
<sequence>MFSKCAPARLLCVSLILFGLPSSIAWAASRPMTLQHALQRALAANPRLTASERDVGIATGQRIQAGALFNPDLSYEQDNSLGSGPYRGTRSAETTLQISQLFELFGKRDARIAAGAAGVNVAVIQRKAVRLEVLSETAVAFLTVLGAQRRVQILDDQVAAIDRLTPLLQRRVEAGASSPAETGRAEVASDLVKADRERVKASLSSARRDLAVLMGDTSPRFSTVTGRLETVGRPPSFKAVIAAIDANPQLVRWTAVYAQRNAELLLARLKPYPDVRVSAGWRHFNETGDNAVRLGISIPIPVFDQNQGNILSAQESLAKAAAERAANKATLVVLAGRAYDSLEGSLRELAILRKSAIPKAEAAAQAIFDGYGQGRFTLLEVLDAQATLAQARLREQEALQNFHIAVATIEGLVGNPFSLTHQSSR</sequence>
<evidence type="ECO:0000313" key="4">
    <source>
        <dbReference type="Proteomes" id="UP000032515"/>
    </source>
</evidence>
<dbReference type="EMBL" id="JXXE01000178">
    <property type="protein sequence ID" value="KIZ44768.1"/>
    <property type="molecule type" value="Genomic_DNA"/>
</dbReference>
<dbReference type="Proteomes" id="UP000032515">
    <property type="component" value="Unassembled WGS sequence"/>
</dbReference>
<evidence type="ECO:0000313" key="3">
    <source>
        <dbReference type="EMBL" id="KIZ44768.1"/>
    </source>
</evidence>
<dbReference type="OrthoDB" id="9791261at2"/>
<comment type="similarity">
    <text evidence="1">Belongs to the outer membrane factor (OMF) (TC 1.B.17) family.</text>
</comment>
<reference evidence="3 4" key="1">
    <citation type="submission" date="2014-11" db="EMBL/GenBank/DDBJ databases">
        <title>Genomics and ecophysiology of heterotrophic nitrogen fixing bacteria isolated from estuarine surface water.</title>
        <authorList>
            <person name="Bentzon-Tilia M."/>
            <person name="Severin I."/>
            <person name="Hansen L.H."/>
            <person name="Riemann L."/>
        </authorList>
    </citation>
    <scope>NUCLEOTIDE SEQUENCE [LARGE SCALE GENOMIC DNA]</scope>
    <source>
        <strain evidence="3 4">BAL398</strain>
    </source>
</reference>
<dbReference type="Pfam" id="PF02321">
    <property type="entry name" value="OEP"/>
    <property type="match status" value="2"/>
</dbReference>
<dbReference type="PATRIC" id="fig|1076.23.peg.1174"/>
<dbReference type="AlphaFoldDB" id="A0A0D7EVG0"/>
<organism evidence="3 4">
    <name type="scientific">Rhodopseudomonas palustris</name>
    <dbReference type="NCBI Taxonomy" id="1076"/>
    <lineage>
        <taxon>Bacteria</taxon>
        <taxon>Pseudomonadati</taxon>
        <taxon>Pseudomonadota</taxon>
        <taxon>Alphaproteobacteria</taxon>
        <taxon>Hyphomicrobiales</taxon>
        <taxon>Nitrobacteraceae</taxon>
        <taxon>Rhodopseudomonas</taxon>
    </lineage>
</organism>
<protein>
    <submittedName>
        <fullName evidence="3">Divalent cation transporter</fullName>
    </submittedName>
</protein>
<feature type="chain" id="PRO_5002320016" evidence="2">
    <location>
        <begin position="28"/>
        <end position="425"/>
    </location>
</feature>
<name>A0A0D7EVG0_RHOPL</name>
<dbReference type="InterPro" id="IPR003423">
    <property type="entry name" value="OMP_efflux"/>
</dbReference>
<evidence type="ECO:0000256" key="2">
    <source>
        <dbReference type="SAM" id="SignalP"/>
    </source>
</evidence>
<dbReference type="Gene3D" id="1.20.1600.10">
    <property type="entry name" value="Outer membrane efflux proteins (OEP)"/>
    <property type="match status" value="1"/>
</dbReference>
<dbReference type="SUPFAM" id="SSF56954">
    <property type="entry name" value="Outer membrane efflux proteins (OEP)"/>
    <property type="match status" value="1"/>
</dbReference>
<accession>A0A0D7EVG0</accession>
<dbReference type="PANTHER" id="PTHR30203">
    <property type="entry name" value="OUTER MEMBRANE CATION EFFLUX PROTEIN"/>
    <property type="match status" value="1"/>
</dbReference>
<dbReference type="InterPro" id="IPR010131">
    <property type="entry name" value="MdtP/NodT-like"/>
</dbReference>
<gene>
    <name evidence="3" type="ORF">OO17_09155</name>
</gene>
<dbReference type="GO" id="GO:0015562">
    <property type="term" value="F:efflux transmembrane transporter activity"/>
    <property type="evidence" value="ECO:0007669"/>
    <property type="project" value="InterPro"/>
</dbReference>
<keyword evidence="2" id="KW-0732">Signal</keyword>
<dbReference type="NCBIfam" id="NF045679">
    <property type="entry name" value="DiMtlExpIhpA"/>
    <property type="match status" value="1"/>
</dbReference>
<evidence type="ECO:0000256" key="1">
    <source>
        <dbReference type="ARBA" id="ARBA00007613"/>
    </source>
</evidence>
<dbReference type="PANTHER" id="PTHR30203:SF24">
    <property type="entry name" value="BLR4935 PROTEIN"/>
    <property type="match status" value="1"/>
</dbReference>
<dbReference type="RefSeq" id="WP_044408977.1">
    <property type="nucleotide sequence ID" value="NZ_JXXE01000178.1"/>
</dbReference>
<comment type="caution">
    <text evidence="3">The sequence shown here is derived from an EMBL/GenBank/DDBJ whole genome shotgun (WGS) entry which is preliminary data.</text>
</comment>